<keyword evidence="2" id="KW-1185">Reference proteome</keyword>
<accession>A0A2S0L4S5</accession>
<name>A0A2S0L4S5_9FIRM</name>
<evidence type="ECO:0008006" key="3">
    <source>
        <dbReference type="Google" id="ProtNLM"/>
    </source>
</evidence>
<protein>
    <recommendedName>
        <fullName evidence="3">Phage protein</fullName>
    </recommendedName>
</protein>
<dbReference type="KEGG" id="mdv:C5Q96_05240"/>
<dbReference type="AlphaFoldDB" id="A0A2S0L4S5"/>
<evidence type="ECO:0000313" key="1">
    <source>
        <dbReference type="EMBL" id="AVM48281.1"/>
    </source>
</evidence>
<reference evidence="2" key="1">
    <citation type="submission" date="2018-02" db="EMBL/GenBank/DDBJ databases">
        <authorList>
            <person name="Holder M.E."/>
            <person name="Ajami N.J."/>
            <person name="Petrosino J.F."/>
        </authorList>
    </citation>
    <scope>NUCLEOTIDE SEQUENCE [LARGE SCALE GENOMIC DNA]</scope>
    <source>
        <strain evidence="2">CCUG 47132</strain>
    </source>
</reference>
<proteinExistence type="predicted"/>
<organism evidence="1 2">
    <name type="scientific">Mogibacterium diversum</name>
    <dbReference type="NCBI Taxonomy" id="114527"/>
    <lineage>
        <taxon>Bacteria</taxon>
        <taxon>Bacillati</taxon>
        <taxon>Bacillota</taxon>
        <taxon>Clostridia</taxon>
        <taxon>Peptostreptococcales</taxon>
        <taxon>Anaerovoracaceae</taxon>
        <taxon>Mogibacterium</taxon>
    </lineage>
</organism>
<sequence>MTRSEIAKLRRNVQLRLDKKLEYENVKHKRFNSKEYEGYKLGILTAKSIMSDIFARLERENG</sequence>
<evidence type="ECO:0000313" key="2">
    <source>
        <dbReference type="Proteomes" id="UP000237883"/>
    </source>
</evidence>
<gene>
    <name evidence="1" type="ORF">C5Q96_05240</name>
</gene>
<dbReference type="Proteomes" id="UP000237883">
    <property type="component" value="Chromosome"/>
</dbReference>
<dbReference type="EMBL" id="CP027228">
    <property type="protein sequence ID" value="AVM48281.1"/>
    <property type="molecule type" value="Genomic_DNA"/>
</dbReference>